<dbReference type="GO" id="GO:0009042">
    <property type="term" value="F:valine-pyruvate transaminase activity"/>
    <property type="evidence" value="ECO:0007669"/>
    <property type="project" value="UniProtKB-EC"/>
</dbReference>
<evidence type="ECO:0000256" key="3">
    <source>
        <dbReference type="ARBA" id="ARBA00022679"/>
    </source>
</evidence>
<evidence type="ECO:0000256" key="4">
    <source>
        <dbReference type="ARBA" id="ARBA00022898"/>
    </source>
</evidence>
<protein>
    <submittedName>
        <fullName evidence="6">Valine--pyruvate transaminase</fullName>
        <ecNumber evidence="6">2.6.1.66</ecNumber>
    </submittedName>
</protein>
<keyword evidence="7" id="KW-1185">Reference proteome</keyword>
<keyword evidence="3 6" id="KW-0808">Transferase</keyword>
<dbReference type="Pfam" id="PF00155">
    <property type="entry name" value="Aminotran_1_2"/>
    <property type="match status" value="1"/>
</dbReference>
<dbReference type="PANTHER" id="PTHR42790:SF4">
    <property type="entry name" value="VALINE--PYRUVATE AMINOTRANSFERASE"/>
    <property type="match status" value="1"/>
</dbReference>
<dbReference type="NCBIfam" id="NF006967">
    <property type="entry name" value="PRK09440.1-5"/>
    <property type="match status" value="1"/>
</dbReference>
<evidence type="ECO:0000256" key="1">
    <source>
        <dbReference type="ARBA" id="ARBA00001933"/>
    </source>
</evidence>
<dbReference type="InterPro" id="IPR050859">
    <property type="entry name" value="Class-I_PLP-dep_aminotransf"/>
</dbReference>
<dbReference type="Proteomes" id="UP001431776">
    <property type="component" value="Unassembled WGS sequence"/>
</dbReference>
<dbReference type="InterPro" id="IPR015421">
    <property type="entry name" value="PyrdxlP-dep_Trfase_major"/>
</dbReference>
<gene>
    <name evidence="6" type="ORF">QJ522_14050</name>
</gene>
<dbReference type="GO" id="GO:0005829">
    <property type="term" value="C:cytosol"/>
    <property type="evidence" value="ECO:0007669"/>
    <property type="project" value="TreeGrafter"/>
</dbReference>
<dbReference type="EC" id="2.6.1.66" evidence="6"/>
<comment type="caution">
    <text evidence="6">The sequence shown here is derived from an EMBL/GenBank/DDBJ whole genome shotgun (WGS) entry which is preliminary data.</text>
</comment>
<dbReference type="AlphaFoldDB" id="A0AAW6U4P4"/>
<comment type="cofactor">
    <cofactor evidence="1">
        <name>pyridoxal 5'-phosphate</name>
        <dbReference type="ChEBI" id="CHEBI:597326"/>
    </cofactor>
</comment>
<proteinExistence type="predicted"/>
<dbReference type="GO" id="GO:0030170">
    <property type="term" value="F:pyridoxal phosphate binding"/>
    <property type="evidence" value="ECO:0007669"/>
    <property type="project" value="InterPro"/>
</dbReference>
<dbReference type="PANTHER" id="PTHR42790">
    <property type="entry name" value="AMINOTRANSFERASE"/>
    <property type="match status" value="1"/>
</dbReference>
<dbReference type="CDD" id="cd00609">
    <property type="entry name" value="AAT_like"/>
    <property type="match status" value="1"/>
</dbReference>
<evidence type="ECO:0000313" key="7">
    <source>
        <dbReference type="Proteomes" id="UP001431776"/>
    </source>
</evidence>
<keyword evidence="4" id="KW-0663">Pyridoxal phosphate</keyword>
<dbReference type="SUPFAM" id="SSF53383">
    <property type="entry name" value="PLP-dependent transferases"/>
    <property type="match status" value="1"/>
</dbReference>
<dbReference type="EMBL" id="JASCXX010000017">
    <property type="protein sequence ID" value="MDI6450178.1"/>
    <property type="molecule type" value="Genomic_DNA"/>
</dbReference>
<reference evidence="6" key="1">
    <citation type="submission" date="2023-05" db="EMBL/GenBank/DDBJ databases">
        <title>Anaerotaeda fermentans gen. nov., sp. nov., a novel anaerobic planctomycete of the new family within the order Sedimentisphaerales isolated from Taman Peninsula, Russia.</title>
        <authorList>
            <person name="Khomyakova M.A."/>
            <person name="Merkel A.Y."/>
            <person name="Slobodkin A.I."/>
        </authorList>
    </citation>
    <scope>NUCLEOTIDE SEQUENCE</scope>
    <source>
        <strain evidence="6">M17dextr</strain>
    </source>
</reference>
<evidence type="ECO:0000256" key="2">
    <source>
        <dbReference type="ARBA" id="ARBA00022576"/>
    </source>
</evidence>
<dbReference type="InterPro" id="IPR004839">
    <property type="entry name" value="Aminotransferase_I/II_large"/>
</dbReference>
<dbReference type="Gene3D" id="3.40.640.10">
    <property type="entry name" value="Type I PLP-dependent aspartate aminotransferase-like (Major domain)"/>
    <property type="match status" value="1"/>
</dbReference>
<dbReference type="NCBIfam" id="NF006964">
    <property type="entry name" value="PRK09440.1-2"/>
    <property type="match status" value="1"/>
</dbReference>
<sequence length="419" mass="46081">MMRLSKFGRQIAVQSGIGQLMDDLGAAPSQPGPVYMLGGGNPAQIPEVERGFRDGIATLLADGRRFERAVGQYDPPEGDREFIAALAGLLREQFGWDIGPRHIALTNGSQLAFFILFNLFAGEQDDGTVKKVLFPLTPEYIGYCDVMLAPNAFAAIRPRIEMLDEHLFKYHIDFDRLTVADDIGAICVSRPTNPSGNVLTNDELCRLGDLARDGGVPLIVDNAYGLPFPHIVFGEAEPVWNEHTIVCMSLSKLGLPAVRTGIVIAREKIVEAVARANAVMSLAPGGLGTALVTDLVRSGEILRLSREVIAPFYERKARRAVEHLASRLDGIDYRLHRPEGAFFLWLWLPGLPISCRQLYERLKARNVIVVPGHYFFPGLAEPWPHADECLRISYAQDDATVAAGLDIIAEEIRRACCAP</sequence>
<evidence type="ECO:0000313" key="6">
    <source>
        <dbReference type="EMBL" id="MDI6450178.1"/>
    </source>
</evidence>
<dbReference type="InterPro" id="IPR015424">
    <property type="entry name" value="PyrdxlP-dep_Trfase"/>
</dbReference>
<organism evidence="6 7">
    <name type="scientific">Anaerobaca lacustris</name>
    <dbReference type="NCBI Taxonomy" id="3044600"/>
    <lineage>
        <taxon>Bacteria</taxon>
        <taxon>Pseudomonadati</taxon>
        <taxon>Planctomycetota</taxon>
        <taxon>Phycisphaerae</taxon>
        <taxon>Sedimentisphaerales</taxon>
        <taxon>Anaerobacaceae</taxon>
        <taxon>Anaerobaca</taxon>
    </lineage>
</organism>
<accession>A0AAW6U4P4</accession>
<feature type="domain" description="Aminotransferase class I/classII large" evidence="5">
    <location>
        <begin position="69"/>
        <end position="406"/>
    </location>
</feature>
<keyword evidence="2 6" id="KW-0032">Aminotransferase</keyword>
<name>A0AAW6U4P4_9BACT</name>
<dbReference type="RefSeq" id="WP_349245587.1">
    <property type="nucleotide sequence ID" value="NZ_JASCXX010000017.1"/>
</dbReference>
<evidence type="ECO:0000259" key="5">
    <source>
        <dbReference type="Pfam" id="PF00155"/>
    </source>
</evidence>
<dbReference type="GO" id="GO:1901605">
    <property type="term" value="P:alpha-amino acid metabolic process"/>
    <property type="evidence" value="ECO:0007669"/>
    <property type="project" value="TreeGrafter"/>
</dbReference>